<dbReference type="Proteomes" id="UP000053825">
    <property type="component" value="Unassembled WGS sequence"/>
</dbReference>
<evidence type="ECO:0008006" key="3">
    <source>
        <dbReference type="Google" id="ProtNLM"/>
    </source>
</evidence>
<reference evidence="1 2" key="1">
    <citation type="submission" date="2015-07" db="EMBL/GenBank/DDBJ databases">
        <title>The genome of Habropoda laboriosa.</title>
        <authorList>
            <person name="Pan H."/>
            <person name="Kapheim K."/>
        </authorList>
    </citation>
    <scope>NUCLEOTIDE SEQUENCE [LARGE SCALE GENOMIC DNA]</scope>
    <source>
        <strain evidence="1">0110345459</strain>
    </source>
</reference>
<dbReference type="AlphaFoldDB" id="A0A0L7QWL3"/>
<accession>A0A0L7QWL3</accession>
<gene>
    <name evidence="1" type="ORF">WH47_02451</name>
</gene>
<name>A0A0L7QWL3_9HYME</name>
<feature type="non-terminal residue" evidence="1">
    <location>
        <position position="1"/>
    </location>
</feature>
<proteinExistence type="predicted"/>
<keyword evidence="2" id="KW-1185">Reference proteome</keyword>
<dbReference type="EMBL" id="KQ414710">
    <property type="protein sequence ID" value="KOC63002.1"/>
    <property type="molecule type" value="Genomic_DNA"/>
</dbReference>
<organism evidence="1 2">
    <name type="scientific">Habropoda laboriosa</name>
    <dbReference type="NCBI Taxonomy" id="597456"/>
    <lineage>
        <taxon>Eukaryota</taxon>
        <taxon>Metazoa</taxon>
        <taxon>Ecdysozoa</taxon>
        <taxon>Arthropoda</taxon>
        <taxon>Hexapoda</taxon>
        <taxon>Insecta</taxon>
        <taxon>Pterygota</taxon>
        <taxon>Neoptera</taxon>
        <taxon>Endopterygota</taxon>
        <taxon>Hymenoptera</taxon>
        <taxon>Apocrita</taxon>
        <taxon>Aculeata</taxon>
        <taxon>Apoidea</taxon>
        <taxon>Anthophila</taxon>
        <taxon>Apidae</taxon>
        <taxon>Habropoda</taxon>
    </lineage>
</organism>
<sequence>NLKVQQRVLILRKSPNFLHDNARPHLASTTVQKLFPFESESLCVEWKPLSETKLANVALKFGELLVPHDEINYENELDCESSSDEEFMLQGNVLELENDRQDVSTEGIFGSNINAVDWTGSVYESFVAECPRYRSRPLRKKKTGTGRVSIHPQLVCQKRNALDEEGHLTPDIGLSSEYDEV</sequence>
<protein>
    <recommendedName>
        <fullName evidence="3">Histone-lysine N-methyltransferase SETMAR</fullName>
    </recommendedName>
</protein>
<evidence type="ECO:0000313" key="2">
    <source>
        <dbReference type="Proteomes" id="UP000053825"/>
    </source>
</evidence>
<evidence type="ECO:0000313" key="1">
    <source>
        <dbReference type="EMBL" id="KOC63002.1"/>
    </source>
</evidence>